<dbReference type="EMBL" id="JASKHM010000001">
    <property type="protein sequence ID" value="MEQ4481366.1"/>
    <property type="molecule type" value="Genomic_DNA"/>
</dbReference>
<dbReference type="Proteomes" id="UP001493487">
    <property type="component" value="Unassembled WGS sequence"/>
</dbReference>
<evidence type="ECO:0000259" key="2">
    <source>
        <dbReference type="Pfam" id="PF12674"/>
    </source>
</evidence>
<reference evidence="3 4" key="1">
    <citation type="journal article" date="2023" name="Genome Announc.">
        <title>Pan-Genome Analyses of the Genus Cohnella and Proposal of the Novel Species Cohnella silvisoli sp. nov., Isolated from Forest Soil.</title>
        <authorList>
            <person name="Wang C."/>
            <person name="Mao L."/>
            <person name="Bao G."/>
            <person name="Zhu H."/>
        </authorList>
    </citation>
    <scope>NUCLEOTIDE SEQUENCE [LARGE SCALE GENOMIC DNA]</scope>
    <source>
        <strain evidence="3 4">NL03-T5-1</strain>
    </source>
</reference>
<organism evidence="3 4">
    <name type="scientific">Cohnella silvisoli</name>
    <dbReference type="NCBI Taxonomy" id="2873699"/>
    <lineage>
        <taxon>Bacteria</taxon>
        <taxon>Bacillati</taxon>
        <taxon>Bacillota</taxon>
        <taxon>Bacilli</taxon>
        <taxon>Bacillales</taxon>
        <taxon>Paenibacillaceae</taxon>
        <taxon>Cohnella</taxon>
    </lineage>
</organism>
<proteinExistence type="predicted"/>
<evidence type="ECO:0000313" key="4">
    <source>
        <dbReference type="Proteomes" id="UP001493487"/>
    </source>
</evidence>
<evidence type="ECO:0000256" key="1">
    <source>
        <dbReference type="SAM" id="MobiDB-lite"/>
    </source>
</evidence>
<gene>
    <name evidence="3" type="ORF">QJS35_03030</name>
</gene>
<keyword evidence="4" id="KW-1185">Reference proteome</keyword>
<sequence>MAEVYKNCQSCGMPMSRDDKGGGTEADGSKSTMYCSHCYENGVFTLPDITADQMKERVKAKLVEFGIPKFVTGLFTRNIVKLERWRNR</sequence>
<accession>A0ABV1KMW4</accession>
<dbReference type="RefSeq" id="WP_232182127.1">
    <property type="nucleotide sequence ID" value="NZ_JAIOAP010000001.1"/>
</dbReference>
<evidence type="ECO:0000313" key="3">
    <source>
        <dbReference type="EMBL" id="MEQ4481366.1"/>
    </source>
</evidence>
<comment type="caution">
    <text evidence="3">The sequence shown here is derived from an EMBL/GenBank/DDBJ whole genome shotgun (WGS) entry which is preliminary data.</text>
</comment>
<protein>
    <submittedName>
        <fullName evidence="3">Zinc ribbon domain-containing protein</fullName>
    </submittedName>
</protein>
<dbReference type="InterPro" id="IPR025868">
    <property type="entry name" value="Zn_ribbon_dom_put"/>
</dbReference>
<feature type="region of interest" description="Disordered" evidence="1">
    <location>
        <begin position="1"/>
        <end position="30"/>
    </location>
</feature>
<dbReference type="Pfam" id="PF12674">
    <property type="entry name" value="Zn_ribbon_2"/>
    <property type="match status" value="1"/>
</dbReference>
<name>A0ABV1KMW4_9BACL</name>
<feature type="domain" description="Putative zinc ribbon" evidence="2">
    <location>
        <begin position="8"/>
        <end position="86"/>
    </location>
</feature>